<proteinExistence type="predicted"/>
<dbReference type="Proteomes" id="UP001150904">
    <property type="component" value="Unassembled WGS sequence"/>
</dbReference>
<dbReference type="EMBL" id="JAPQKR010000005">
    <property type="protein sequence ID" value="KAJ5216046.1"/>
    <property type="molecule type" value="Genomic_DNA"/>
</dbReference>
<reference evidence="1" key="1">
    <citation type="submission" date="2022-12" db="EMBL/GenBank/DDBJ databases">
        <authorList>
            <person name="Petersen C."/>
        </authorList>
    </citation>
    <scope>NUCLEOTIDE SEQUENCE</scope>
    <source>
        <strain evidence="1">IBT 15544</strain>
    </source>
</reference>
<gene>
    <name evidence="1" type="ORF">N7498_002453</name>
</gene>
<protein>
    <submittedName>
        <fullName evidence="1">Uncharacterized protein</fullName>
    </submittedName>
</protein>
<dbReference type="GeneID" id="83176816"/>
<evidence type="ECO:0000313" key="1">
    <source>
        <dbReference type="EMBL" id="KAJ5216046.1"/>
    </source>
</evidence>
<sequence>MAIEAGPQTEIDRIIARATDLERKHLLDYISYKDALTLVDTEVSQCPDANLKQALETMLRRVSNLEPE</sequence>
<evidence type="ECO:0000313" key="2">
    <source>
        <dbReference type="Proteomes" id="UP001150904"/>
    </source>
</evidence>
<accession>A0A9W9NA74</accession>
<name>A0A9W9NA74_9EURO</name>
<dbReference type="RefSeq" id="XP_058311859.1">
    <property type="nucleotide sequence ID" value="XM_058449515.1"/>
</dbReference>
<reference evidence="1" key="2">
    <citation type="journal article" date="2023" name="IMA Fungus">
        <title>Comparative genomic study of the Penicillium genus elucidates a diverse pangenome and 15 lateral gene transfer events.</title>
        <authorList>
            <person name="Petersen C."/>
            <person name="Sorensen T."/>
            <person name="Nielsen M.R."/>
            <person name="Sondergaard T.E."/>
            <person name="Sorensen J.L."/>
            <person name="Fitzpatrick D.A."/>
            <person name="Frisvad J.C."/>
            <person name="Nielsen K.L."/>
        </authorList>
    </citation>
    <scope>NUCLEOTIDE SEQUENCE</scope>
    <source>
        <strain evidence="1">IBT 15544</strain>
    </source>
</reference>
<dbReference type="AlphaFoldDB" id="A0A9W9NA74"/>
<keyword evidence="2" id="KW-1185">Reference proteome</keyword>
<comment type="caution">
    <text evidence="1">The sequence shown here is derived from an EMBL/GenBank/DDBJ whole genome shotgun (WGS) entry which is preliminary data.</text>
</comment>
<organism evidence="1 2">
    <name type="scientific">Penicillium cinerascens</name>
    <dbReference type="NCBI Taxonomy" id="70096"/>
    <lineage>
        <taxon>Eukaryota</taxon>
        <taxon>Fungi</taxon>
        <taxon>Dikarya</taxon>
        <taxon>Ascomycota</taxon>
        <taxon>Pezizomycotina</taxon>
        <taxon>Eurotiomycetes</taxon>
        <taxon>Eurotiomycetidae</taxon>
        <taxon>Eurotiales</taxon>
        <taxon>Aspergillaceae</taxon>
        <taxon>Penicillium</taxon>
    </lineage>
</organism>